<dbReference type="SUPFAM" id="SSF53448">
    <property type="entry name" value="Nucleotide-diphospho-sugar transferases"/>
    <property type="match status" value="1"/>
</dbReference>
<keyword evidence="3" id="KW-1185">Reference proteome</keyword>
<reference evidence="2 3" key="1">
    <citation type="journal article" date="2020" name="ISME J.">
        <title>Comparative genomics reveals insights into cyanobacterial evolution and habitat adaptation.</title>
        <authorList>
            <person name="Chen M.Y."/>
            <person name="Teng W.K."/>
            <person name="Zhao L."/>
            <person name="Hu C.X."/>
            <person name="Zhou Y.K."/>
            <person name="Han B.P."/>
            <person name="Song L.R."/>
            <person name="Shu W.S."/>
        </authorList>
    </citation>
    <scope>NUCLEOTIDE SEQUENCE [LARGE SCALE GENOMIC DNA]</scope>
    <source>
        <strain evidence="2 3">FACHB-288</strain>
    </source>
</reference>
<dbReference type="Proteomes" id="UP000658514">
    <property type="component" value="Unassembled WGS sequence"/>
</dbReference>
<gene>
    <name evidence="2" type="ORF">H6G24_02570</name>
</gene>
<name>A0ABR8A3J4_9CYAN</name>
<dbReference type="EMBL" id="JACJQH010000003">
    <property type="protein sequence ID" value="MBD2194379.1"/>
    <property type="molecule type" value="Genomic_DNA"/>
</dbReference>
<accession>A0ABR8A3J4</accession>
<evidence type="ECO:0000313" key="2">
    <source>
        <dbReference type="EMBL" id="MBD2194379.1"/>
    </source>
</evidence>
<dbReference type="InterPro" id="IPR029044">
    <property type="entry name" value="Nucleotide-diphossugar_trans"/>
</dbReference>
<feature type="domain" description="Glycosyltransferase 2-like" evidence="1">
    <location>
        <begin position="6"/>
        <end position="139"/>
    </location>
</feature>
<evidence type="ECO:0000313" key="3">
    <source>
        <dbReference type="Proteomes" id="UP000658514"/>
    </source>
</evidence>
<proteinExistence type="predicted"/>
<dbReference type="CDD" id="cd00761">
    <property type="entry name" value="Glyco_tranf_GTA_type"/>
    <property type="match status" value="1"/>
</dbReference>
<dbReference type="PANTHER" id="PTHR22916:SF3">
    <property type="entry name" value="UDP-GLCNAC:BETAGAL BETA-1,3-N-ACETYLGLUCOSAMINYLTRANSFERASE-LIKE PROTEIN 1"/>
    <property type="match status" value="1"/>
</dbReference>
<evidence type="ECO:0000259" key="1">
    <source>
        <dbReference type="Pfam" id="PF00535"/>
    </source>
</evidence>
<comment type="caution">
    <text evidence="2">The sequence shown here is derived from an EMBL/GenBank/DDBJ whole genome shotgun (WGS) entry which is preliminary data.</text>
</comment>
<dbReference type="Gene3D" id="3.90.550.10">
    <property type="entry name" value="Spore Coat Polysaccharide Biosynthesis Protein SpsA, Chain A"/>
    <property type="match status" value="1"/>
</dbReference>
<sequence>MQPLVSAVIPTKNRPSVVTRAVKSVLQQTFWRLEVVVVVDGPDPATAKALQQIDDPRLRVLVLPNSIGGAAARNAGVAMAEGEWIAFLDDDDEWLPQKIQLQIDAANRSQAKFPIIACSVIAHTPHGEFIHPRRFPEVKEPLSEYILVRNSPGFGEGLIQTSGIFTSRELLRNVPFRDDLRKHQDWDWLLRVANLEGVEVQFVTEPLAIWYHSKTQKSVSNTHDWQYSLNWIKENRSLVTRRAYASFIMVEVGAQASAQGKWQEFLPLLWEAIRYGSPKPIDFLLCLGFWLVPRNTRRWLKGLLGEKQNLEQPLSTI</sequence>
<dbReference type="InterPro" id="IPR001173">
    <property type="entry name" value="Glyco_trans_2-like"/>
</dbReference>
<dbReference type="Pfam" id="PF00535">
    <property type="entry name" value="Glycos_transf_2"/>
    <property type="match status" value="1"/>
</dbReference>
<organism evidence="2 3">
    <name type="scientific">Calothrix parietina FACHB-288</name>
    <dbReference type="NCBI Taxonomy" id="2692896"/>
    <lineage>
        <taxon>Bacteria</taxon>
        <taxon>Bacillati</taxon>
        <taxon>Cyanobacteriota</taxon>
        <taxon>Cyanophyceae</taxon>
        <taxon>Nostocales</taxon>
        <taxon>Calotrichaceae</taxon>
        <taxon>Calothrix</taxon>
    </lineage>
</organism>
<protein>
    <submittedName>
        <fullName evidence="2">Glycosyltransferase family 2 protein</fullName>
    </submittedName>
</protein>
<dbReference type="PANTHER" id="PTHR22916">
    <property type="entry name" value="GLYCOSYLTRANSFERASE"/>
    <property type="match status" value="1"/>
</dbReference>